<dbReference type="GO" id="GO:0043176">
    <property type="term" value="F:amine binding"/>
    <property type="evidence" value="ECO:0007669"/>
    <property type="project" value="InterPro"/>
</dbReference>
<proteinExistence type="evidence at transcript level"/>
<reference evidence="2" key="1">
    <citation type="submission" date="2012-12" db="EMBL/GenBank/DDBJ databases">
        <title>Identification and characterization of a phenylalanine ammonia-lyase gene family in Isatis indigotica Fort.</title>
        <authorList>
            <person name="Liu Q."/>
            <person name="Chen J."/>
            <person name="Zhou X."/>
            <person name="Di P."/>
            <person name="Xiao Y."/>
            <person name="Xuan H."/>
            <person name="Zhang L."/>
            <person name="Chen W."/>
        </authorList>
    </citation>
    <scope>NUCLEOTIDE SEQUENCE</scope>
    <source>
        <tissue evidence="2">Salivary gland</tissue>
    </source>
</reference>
<evidence type="ECO:0000256" key="1">
    <source>
        <dbReference type="SAM" id="SignalP"/>
    </source>
</evidence>
<sequence>MYLQSLLASFCLLIGSHSQGTAETTPLPEDDPKNFKYQDATQMVQLPGTHWVKRRTYKVTTTPEEPTCEYAIIHNKLNEKQYTLELGAKVGSKWRSQNQTLELQTTGGHTVPNVLSFSRLQAEGRMGHPLLYSDYKECSIVRIKKKDPSEYVCALLLLNEAAKNEPPSECKERFKTYCKGEAVEVYRSSCVTTGAEAM</sequence>
<evidence type="ECO:0000313" key="2">
    <source>
        <dbReference type="EMBL" id="JAA70186.1"/>
    </source>
</evidence>
<feature type="chain" id="PRO_5005517814" evidence="1">
    <location>
        <begin position="19"/>
        <end position="198"/>
    </location>
</feature>
<feature type="signal peptide" evidence="1">
    <location>
        <begin position="1"/>
        <end position="18"/>
    </location>
</feature>
<dbReference type="InterPro" id="IPR002970">
    <property type="entry name" value="Tick_his-bd"/>
</dbReference>
<dbReference type="Pfam" id="PF02098">
    <property type="entry name" value="His_binding"/>
    <property type="match status" value="1"/>
</dbReference>
<dbReference type="SUPFAM" id="SSF50814">
    <property type="entry name" value="Lipocalins"/>
    <property type="match status" value="1"/>
</dbReference>
<organism evidence="2">
    <name type="scientific">Ixodes ricinus</name>
    <name type="common">Common tick</name>
    <name type="synonym">Acarus ricinus</name>
    <dbReference type="NCBI Taxonomy" id="34613"/>
    <lineage>
        <taxon>Eukaryota</taxon>
        <taxon>Metazoa</taxon>
        <taxon>Ecdysozoa</taxon>
        <taxon>Arthropoda</taxon>
        <taxon>Chelicerata</taxon>
        <taxon>Arachnida</taxon>
        <taxon>Acari</taxon>
        <taxon>Parasitiformes</taxon>
        <taxon>Ixodida</taxon>
        <taxon>Ixodoidea</taxon>
        <taxon>Ixodidae</taxon>
        <taxon>Ixodinae</taxon>
        <taxon>Ixodes</taxon>
    </lineage>
</organism>
<name>A0A0K8RGJ0_IXORI</name>
<dbReference type="GO" id="GO:0030682">
    <property type="term" value="P:symbiont-mediated perturbation of host defenses"/>
    <property type="evidence" value="ECO:0007669"/>
    <property type="project" value="InterPro"/>
</dbReference>
<protein>
    <submittedName>
        <fullName evidence="2">Putative salivary lipocalin</fullName>
    </submittedName>
</protein>
<accession>A0A0K8RGJ0</accession>
<dbReference type="InterPro" id="IPR012674">
    <property type="entry name" value="Calycin"/>
</dbReference>
<dbReference type="Gene3D" id="2.40.128.20">
    <property type="match status" value="1"/>
</dbReference>
<dbReference type="AlphaFoldDB" id="A0A0K8RGJ0"/>
<keyword evidence="1" id="KW-0732">Signal</keyword>
<dbReference type="EMBL" id="GADI01003622">
    <property type="protein sequence ID" value="JAA70186.1"/>
    <property type="molecule type" value="mRNA"/>
</dbReference>